<keyword evidence="1 5" id="KW-0032">Aminotransferase</keyword>
<reference evidence="5 6" key="1">
    <citation type="submission" date="2019-01" db="EMBL/GenBank/DDBJ databases">
        <title>Coherence of Microcystis species and biogeography revealed through population genomics.</title>
        <authorList>
            <person name="Perez-Carrascal O.M."/>
            <person name="Terrat Y."/>
            <person name="Giani A."/>
            <person name="Fortin N."/>
            <person name="Tromas N."/>
            <person name="Shapiro B.J."/>
        </authorList>
    </citation>
    <scope>NUCLEOTIDE SEQUENCE [LARGE SCALE GENOMIC DNA]</scope>
    <source>
        <strain evidence="5">Ma_MB_F_20061100_S20D</strain>
    </source>
</reference>
<sequence>MAMKTTFPFTRIIKDLPALVPFVSIKTMERSKGYSIKLRLGANESRFGISPLAREAMREAIEDISLYGDPESYDLRTAIANLYKIDRDNIVVGSGIDDLLGLVARTFIEPGQKTVMSKGSYPTFNYHVVGYDGQMLHVPYQDFHNDPEALVKMAKIADARIIYLVNPDNPTGTYLPAKKIRRAIEQLPPQCMLLLDEAYIDFAPATALLPVKPLHPEVIRLRTFSKGHGLAGARIGYAIADPAIIAAFEKIRLHYGVNAVAQAGALASLQDTDFLLAVIAEVEAGRNEYANLAKELGLSTLPSATNFVAIDMGSQERAHAMVDKLFELGVFIRMPSADPLNRYIRVTVGTPQERWEFSRIFRKVYLQE</sequence>
<dbReference type="AlphaFoldDB" id="A0A552EID7"/>
<comment type="caution">
    <text evidence="5">The sequence shown here is derived from an EMBL/GenBank/DDBJ whole genome shotgun (WGS) entry which is preliminary data.</text>
</comment>
<dbReference type="InterPro" id="IPR050106">
    <property type="entry name" value="HistidinolP_aminotransfase"/>
</dbReference>
<dbReference type="Gene3D" id="3.90.1150.10">
    <property type="entry name" value="Aspartate Aminotransferase, domain 1"/>
    <property type="match status" value="1"/>
</dbReference>
<evidence type="ECO:0000256" key="3">
    <source>
        <dbReference type="ARBA" id="ARBA00022898"/>
    </source>
</evidence>
<dbReference type="Proteomes" id="UP000315113">
    <property type="component" value="Unassembled WGS sequence"/>
</dbReference>
<dbReference type="Gene3D" id="3.40.640.10">
    <property type="entry name" value="Type I PLP-dependent aspartate aminotransferase-like (Major domain)"/>
    <property type="match status" value="1"/>
</dbReference>
<dbReference type="CDD" id="cd00609">
    <property type="entry name" value="AAT_like"/>
    <property type="match status" value="1"/>
</dbReference>
<proteinExistence type="predicted"/>
<evidence type="ECO:0000256" key="1">
    <source>
        <dbReference type="ARBA" id="ARBA00022576"/>
    </source>
</evidence>
<dbReference type="Pfam" id="PF00155">
    <property type="entry name" value="Aminotran_1_2"/>
    <property type="match status" value="1"/>
</dbReference>
<name>A0A552EID7_MICAE</name>
<dbReference type="SUPFAM" id="SSF53383">
    <property type="entry name" value="PLP-dependent transferases"/>
    <property type="match status" value="1"/>
</dbReference>
<dbReference type="GO" id="GO:0030170">
    <property type="term" value="F:pyridoxal phosphate binding"/>
    <property type="evidence" value="ECO:0007669"/>
    <property type="project" value="InterPro"/>
</dbReference>
<dbReference type="InterPro" id="IPR015424">
    <property type="entry name" value="PyrdxlP-dep_Trfase"/>
</dbReference>
<evidence type="ECO:0000256" key="2">
    <source>
        <dbReference type="ARBA" id="ARBA00022679"/>
    </source>
</evidence>
<evidence type="ECO:0000259" key="4">
    <source>
        <dbReference type="Pfam" id="PF00155"/>
    </source>
</evidence>
<dbReference type="InterPro" id="IPR015422">
    <property type="entry name" value="PyrdxlP-dep_Trfase_small"/>
</dbReference>
<dbReference type="InterPro" id="IPR004839">
    <property type="entry name" value="Aminotransferase_I/II_large"/>
</dbReference>
<dbReference type="InterPro" id="IPR015421">
    <property type="entry name" value="PyrdxlP-dep_Trfase_major"/>
</dbReference>
<accession>A0A552EID7</accession>
<feature type="domain" description="Aminotransferase class I/classII large" evidence="4">
    <location>
        <begin position="36"/>
        <end position="353"/>
    </location>
</feature>
<keyword evidence="2 5" id="KW-0808">Transferase</keyword>
<dbReference type="EMBL" id="SFBH01000107">
    <property type="protein sequence ID" value="TRU34240.1"/>
    <property type="molecule type" value="Genomic_DNA"/>
</dbReference>
<evidence type="ECO:0000313" key="5">
    <source>
        <dbReference type="EMBL" id="TRU34240.1"/>
    </source>
</evidence>
<organism evidence="5 6">
    <name type="scientific">Microcystis aeruginosa Ma_MB_F_20061100_S20D</name>
    <dbReference type="NCBI Taxonomy" id="2486253"/>
    <lineage>
        <taxon>Bacteria</taxon>
        <taxon>Bacillati</taxon>
        <taxon>Cyanobacteriota</taxon>
        <taxon>Cyanophyceae</taxon>
        <taxon>Oscillatoriophycideae</taxon>
        <taxon>Chroococcales</taxon>
        <taxon>Microcystaceae</taxon>
        <taxon>Microcystis</taxon>
    </lineage>
</organism>
<gene>
    <name evidence="5" type="ORF">EWV78_13785</name>
</gene>
<evidence type="ECO:0000313" key="6">
    <source>
        <dbReference type="Proteomes" id="UP000315113"/>
    </source>
</evidence>
<dbReference type="PANTHER" id="PTHR43643">
    <property type="entry name" value="HISTIDINOL-PHOSPHATE AMINOTRANSFERASE 2"/>
    <property type="match status" value="1"/>
</dbReference>
<keyword evidence="3" id="KW-0663">Pyridoxal phosphate</keyword>
<dbReference type="GO" id="GO:0008483">
    <property type="term" value="F:transaminase activity"/>
    <property type="evidence" value="ECO:0007669"/>
    <property type="project" value="UniProtKB-KW"/>
</dbReference>
<dbReference type="PANTHER" id="PTHR43643:SF3">
    <property type="entry name" value="HISTIDINOL-PHOSPHATE AMINOTRANSFERASE"/>
    <property type="match status" value="1"/>
</dbReference>
<protein>
    <submittedName>
        <fullName evidence="5">Aminotransferase class I/II-fold pyridoxal phosphate-dependent enzyme</fullName>
    </submittedName>
</protein>